<evidence type="ECO:0000256" key="2">
    <source>
        <dbReference type="ARBA" id="ARBA00022801"/>
    </source>
</evidence>
<keyword evidence="2" id="KW-0378">Hydrolase</keyword>
<protein>
    <submittedName>
        <fullName evidence="4">Rhamnogalacturonan acetylesterase</fullName>
    </submittedName>
</protein>
<evidence type="ECO:0000313" key="5">
    <source>
        <dbReference type="Proteomes" id="UP000321291"/>
    </source>
</evidence>
<evidence type="ECO:0000256" key="1">
    <source>
        <dbReference type="ARBA" id="ARBA00008668"/>
    </source>
</evidence>
<feature type="domain" description="SGNH hydrolase-type esterase" evidence="3">
    <location>
        <begin position="37"/>
        <end position="240"/>
    </location>
</feature>
<accession>A0A5B8VMI3</accession>
<dbReference type="OrthoDB" id="9807041at2"/>
<evidence type="ECO:0000259" key="3">
    <source>
        <dbReference type="Pfam" id="PF13472"/>
    </source>
</evidence>
<reference evidence="4 5" key="1">
    <citation type="journal article" date="2017" name="Int. J. Syst. Evol. Microbiol.">
        <title>Arachidicoccus ginsenosidivorans sp. nov., with ginsenoside-converting activity isolated from ginseng cultivating soil.</title>
        <authorList>
            <person name="Siddiqi M.Z."/>
            <person name="Aslam Z."/>
            <person name="Im W.T."/>
        </authorList>
    </citation>
    <scope>NUCLEOTIDE SEQUENCE [LARGE SCALE GENOMIC DNA]</scope>
    <source>
        <strain evidence="4 5">Gsoil 809</strain>
    </source>
</reference>
<dbReference type="SUPFAM" id="SSF52266">
    <property type="entry name" value="SGNH hydrolase"/>
    <property type="match status" value="1"/>
</dbReference>
<organism evidence="4 5">
    <name type="scientific">Arachidicoccus ginsenosidivorans</name>
    <dbReference type="NCBI Taxonomy" id="496057"/>
    <lineage>
        <taxon>Bacteria</taxon>
        <taxon>Pseudomonadati</taxon>
        <taxon>Bacteroidota</taxon>
        <taxon>Chitinophagia</taxon>
        <taxon>Chitinophagales</taxon>
        <taxon>Chitinophagaceae</taxon>
        <taxon>Arachidicoccus</taxon>
    </lineage>
</organism>
<dbReference type="KEGG" id="agi:FSB73_14375"/>
<dbReference type="CDD" id="cd01821">
    <property type="entry name" value="Rhamnogalacturan_acetylesterase_like"/>
    <property type="match status" value="1"/>
</dbReference>
<dbReference type="AlphaFoldDB" id="A0A5B8VMI3"/>
<dbReference type="InterPro" id="IPR013830">
    <property type="entry name" value="SGNH_hydro"/>
</dbReference>
<evidence type="ECO:0000313" key="4">
    <source>
        <dbReference type="EMBL" id="QEC72690.1"/>
    </source>
</evidence>
<dbReference type="Gene3D" id="3.40.50.1110">
    <property type="entry name" value="SGNH hydrolase"/>
    <property type="match status" value="1"/>
</dbReference>
<dbReference type="PANTHER" id="PTHR43695">
    <property type="entry name" value="PUTATIVE (AFU_ORTHOLOGUE AFUA_2G17250)-RELATED"/>
    <property type="match status" value="1"/>
</dbReference>
<dbReference type="Pfam" id="PF13472">
    <property type="entry name" value="Lipase_GDSL_2"/>
    <property type="match status" value="1"/>
</dbReference>
<keyword evidence="5" id="KW-1185">Reference proteome</keyword>
<sequence>MNDENNRQRQRVLFVGVLFLLLSFTLLKKDKPTIYIIGDSTVQNSDGNGQNAYWGWGSLIYPYFDTSAISIRNHAKPGTSTRTFILDGRWDKVMSQLKKGDFVIMQFGHNDHAGVDDTIKQKGTLLGIGDSTREIISIRTHKPETVHTYGWYLKKLIQETKSKGAIPIVCSLVPRNRWRDGQVVVEANYPDWARSVAISTGAYYINLNRLIAGHWVRLGRDSVNHFFPGDGTHTNLQGAKLNAACVVEGIKGLQDCPIKQYLKP</sequence>
<dbReference type="Proteomes" id="UP000321291">
    <property type="component" value="Chromosome"/>
</dbReference>
<dbReference type="InterPro" id="IPR037459">
    <property type="entry name" value="RhgT-like"/>
</dbReference>
<dbReference type="RefSeq" id="WP_146783582.1">
    <property type="nucleotide sequence ID" value="NZ_CP042434.1"/>
</dbReference>
<comment type="similarity">
    <text evidence="1">Belongs to the 'GDSL' lipolytic enzyme family.</text>
</comment>
<gene>
    <name evidence="4" type="ORF">FSB73_14375</name>
</gene>
<dbReference type="InterPro" id="IPR036514">
    <property type="entry name" value="SGNH_hydro_sf"/>
</dbReference>
<dbReference type="PANTHER" id="PTHR43695:SF1">
    <property type="entry name" value="RHAMNOGALACTURONAN ACETYLESTERASE"/>
    <property type="match status" value="1"/>
</dbReference>
<proteinExistence type="inferred from homology"/>
<name>A0A5B8VMI3_9BACT</name>
<dbReference type="EMBL" id="CP042434">
    <property type="protein sequence ID" value="QEC72690.1"/>
    <property type="molecule type" value="Genomic_DNA"/>
</dbReference>
<dbReference type="GO" id="GO:0016788">
    <property type="term" value="F:hydrolase activity, acting on ester bonds"/>
    <property type="evidence" value="ECO:0007669"/>
    <property type="project" value="UniProtKB-ARBA"/>
</dbReference>